<dbReference type="Proteomes" id="UP001232445">
    <property type="component" value="Unassembled WGS sequence"/>
</dbReference>
<proteinExistence type="inferred from homology"/>
<reference evidence="7 8" key="1">
    <citation type="submission" date="2023-07" db="EMBL/GenBank/DDBJ databases">
        <title>Genomic Encyclopedia of Type Strains, Phase IV (KMG-IV): sequencing the most valuable type-strain genomes for metagenomic binning, comparative biology and taxonomic classification.</title>
        <authorList>
            <person name="Goeker M."/>
        </authorList>
    </citation>
    <scope>NUCLEOTIDE SEQUENCE [LARGE SCALE GENOMIC DNA]</scope>
    <source>
        <strain evidence="7 8">DSM 17740</strain>
    </source>
</reference>
<dbReference type="RefSeq" id="WP_307340556.1">
    <property type="nucleotide sequence ID" value="NZ_JAUSUQ010000010.1"/>
</dbReference>
<accession>A0ABU0CTX7</accession>
<keyword evidence="2" id="KW-0812">Transmembrane</keyword>
<dbReference type="PANTHER" id="PTHR33392">
    <property type="entry name" value="POLYISOPRENYL-TEICHOIC ACID--PEPTIDOGLYCAN TEICHOIC ACID TRANSFERASE TAGU"/>
    <property type="match status" value="1"/>
</dbReference>
<keyword evidence="8" id="KW-1185">Reference proteome</keyword>
<comment type="caution">
    <text evidence="7">The sequence shown here is derived from an EMBL/GenBank/DDBJ whole genome shotgun (WGS) entry which is preliminary data.</text>
</comment>
<keyword evidence="3" id="KW-0735">Signal-anchor</keyword>
<name>A0ABU0CTX7_9BACI</name>
<evidence type="ECO:0000256" key="5">
    <source>
        <dbReference type="SAM" id="MobiDB-lite"/>
    </source>
</evidence>
<evidence type="ECO:0000256" key="4">
    <source>
        <dbReference type="ARBA" id="ARBA00022989"/>
    </source>
</evidence>
<protein>
    <submittedName>
        <fullName evidence="7">LCP family protein required for cell wall assembly</fullName>
    </submittedName>
</protein>
<evidence type="ECO:0000256" key="1">
    <source>
        <dbReference type="ARBA" id="ARBA00006068"/>
    </source>
</evidence>
<comment type="similarity">
    <text evidence="1">Belongs to the LytR/CpsA/Psr (LCP) family.</text>
</comment>
<feature type="domain" description="Cell envelope-related transcriptional attenuator" evidence="6">
    <location>
        <begin position="103"/>
        <end position="250"/>
    </location>
</feature>
<dbReference type="InterPro" id="IPR050922">
    <property type="entry name" value="LytR/CpsA/Psr_CW_biosynth"/>
</dbReference>
<dbReference type="Gene3D" id="3.40.630.190">
    <property type="entry name" value="LCP protein"/>
    <property type="match status" value="1"/>
</dbReference>
<dbReference type="NCBIfam" id="TIGR00350">
    <property type="entry name" value="lytR_cpsA_psr"/>
    <property type="match status" value="1"/>
</dbReference>
<keyword evidence="4" id="KW-1133">Transmembrane helix</keyword>
<evidence type="ECO:0000313" key="8">
    <source>
        <dbReference type="Proteomes" id="UP001232445"/>
    </source>
</evidence>
<feature type="region of interest" description="Disordered" evidence="5">
    <location>
        <begin position="38"/>
        <end position="78"/>
    </location>
</feature>
<evidence type="ECO:0000313" key="7">
    <source>
        <dbReference type="EMBL" id="MDQ0339883.1"/>
    </source>
</evidence>
<keyword evidence="4" id="KW-0472">Membrane</keyword>
<sequence>MKQRALVSFVIIALVLAGIVWFTSSQLDFREERPQEPLISLREETDKETDKHQDSLEKPNVKPGQTLKVPKTRRSKAKDGIQPRPFTVLLLGVDDRQGNFVGRSDVIMLAIVRPQDPSVTLLSIPRDTYAPIANRGTYEKINHAYAYGKETALATIENFLDIPIDYYVAVNFKGFIQLIDLLGGIRLNVERDVSYQHRYDGNQALFVHKGEQVLSGEEALLYVRFRSDAEGDFGRNRRQQQVIRALVDQAVDIRNITKLADIMGIVVKHVRTNLPVLDMVRLVHQLSTLTSEQVETISVKADVGNIRGISYVFIDEEERLRLQQELKRRLE</sequence>
<feature type="compositionally biased region" description="Basic and acidic residues" evidence="5">
    <location>
        <begin position="38"/>
        <end position="60"/>
    </location>
</feature>
<organism evidence="7 8">
    <name type="scientific">Caldalkalibacillus uzonensis</name>
    <dbReference type="NCBI Taxonomy" id="353224"/>
    <lineage>
        <taxon>Bacteria</taxon>
        <taxon>Bacillati</taxon>
        <taxon>Bacillota</taxon>
        <taxon>Bacilli</taxon>
        <taxon>Bacillales</taxon>
        <taxon>Bacillaceae</taxon>
        <taxon>Caldalkalibacillus</taxon>
    </lineage>
</organism>
<dbReference type="EMBL" id="JAUSUQ010000010">
    <property type="protein sequence ID" value="MDQ0339883.1"/>
    <property type="molecule type" value="Genomic_DNA"/>
</dbReference>
<gene>
    <name evidence="7" type="ORF">J2S00_002678</name>
</gene>
<evidence type="ECO:0000256" key="2">
    <source>
        <dbReference type="ARBA" id="ARBA00022692"/>
    </source>
</evidence>
<dbReference type="PANTHER" id="PTHR33392:SF6">
    <property type="entry name" value="POLYISOPRENYL-TEICHOIC ACID--PEPTIDOGLYCAN TEICHOIC ACID TRANSFERASE TAGU"/>
    <property type="match status" value="1"/>
</dbReference>
<evidence type="ECO:0000256" key="3">
    <source>
        <dbReference type="ARBA" id="ARBA00022968"/>
    </source>
</evidence>
<dbReference type="Pfam" id="PF03816">
    <property type="entry name" value="LytR_cpsA_psr"/>
    <property type="match status" value="1"/>
</dbReference>
<dbReference type="InterPro" id="IPR004474">
    <property type="entry name" value="LytR_CpsA_psr"/>
</dbReference>
<evidence type="ECO:0000259" key="6">
    <source>
        <dbReference type="Pfam" id="PF03816"/>
    </source>
</evidence>